<dbReference type="Pfam" id="PF05761">
    <property type="entry name" value="5_nucleotid"/>
    <property type="match status" value="2"/>
</dbReference>
<dbReference type="CTD" id="20326715"/>
<dbReference type="InterPro" id="IPR008380">
    <property type="entry name" value="HAD-SF_hydro_IG_5-nucl"/>
</dbReference>
<feature type="binding site" evidence="5">
    <location>
        <position position="381"/>
    </location>
    <ligand>
        <name>Mg(2+)</name>
        <dbReference type="ChEBI" id="CHEBI:18420"/>
    </ligand>
</feature>
<feature type="non-terminal residue" evidence="6">
    <location>
        <position position="606"/>
    </location>
</feature>
<dbReference type="SUPFAM" id="SSF56784">
    <property type="entry name" value="HAD-like"/>
    <property type="match status" value="2"/>
</dbReference>
<evidence type="ECO:0000256" key="2">
    <source>
        <dbReference type="ARBA" id="ARBA00022723"/>
    </source>
</evidence>
<dbReference type="Proteomes" id="UP000054324">
    <property type="component" value="Unassembled WGS sequence"/>
</dbReference>
<dbReference type="CDD" id="cd07522">
    <property type="entry name" value="HAD_cN-II"/>
    <property type="match status" value="1"/>
</dbReference>
<dbReference type="PIRSF" id="PIRSF017434">
    <property type="entry name" value="Purine_5'-nucleotidase"/>
    <property type="match status" value="1"/>
</dbReference>
<dbReference type="InterPro" id="IPR023214">
    <property type="entry name" value="HAD_sf"/>
</dbReference>
<proteinExistence type="inferred from homology"/>
<dbReference type="InterPro" id="IPR036412">
    <property type="entry name" value="HAD-like_sf"/>
</dbReference>
<organism evidence="6 7">
    <name type="scientific">Opisthorchis viverrini</name>
    <name type="common">Southeast Asian liver fluke</name>
    <dbReference type="NCBI Taxonomy" id="6198"/>
    <lineage>
        <taxon>Eukaryota</taxon>
        <taxon>Metazoa</taxon>
        <taxon>Spiralia</taxon>
        <taxon>Lophotrochozoa</taxon>
        <taxon>Platyhelminthes</taxon>
        <taxon>Trematoda</taxon>
        <taxon>Digenea</taxon>
        <taxon>Opisthorchiida</taxon>
        <taxon>Opisthorchiata</taxon>
        <taxon>Opisthorchiidae</taxon>
        <taxon>Opisthorchis</taxon>
    </lineage>
</organism>
<dbReference type="PANTHER" id="PTHR12103">
    <property type="entry name" value="5'-NUCLEOTIDASE DOMAIN-CONTAINING"/>
    <property type="match status" value="1"/>
</dbReference>
<name>A0A075A352_OPIVI</name>
<dbReference type="RefSeq" id="XP_009162535.1">
    <property type="nucleotide sequence ID" value="XM_009164271.1"/>
</dbReference>
<dbReference type="KEGG" id="ovi:T265_12547"/>
<keyword evidence="7" id="KW-1185">Reference proteome</keyword>
<protein>
    <recommendedName>
        <fullName evidence="8">HAD superfamily hydrolase, 5'-nucleotidase</fullName>
    </recommendedName>
</protein>
<dbReference type="AlphaFoldDB" id="A0A075A352"/>
<dbReference type="Gene3D" id="3.40.50.1000">
    <property type="entry name" value="HAD superfamily/HAD-like"/>
    <property type="match status" value="2"/>
</dbReference>
<keyword evidence="4 5" id="KW-0460">Magnesium</keyword>
<dbReference type="STRING" id="6198.A0A075A352"/>
<evidence type="ECO:0008006" key="8">
    <source>
        <dbReference type="Google" id="ProtNLM"/>
    </source>
</evidence>
<keyword evidence="2 5" id="KW-0479">Metal-binding</keyword>
<evidence type="ECO:0000256" key="4">
    <source>
        <dbReference type="ARBA" id="ARBA00022842"/>
    </source>
</evidence>
<dbReference type="OrthoDB" id="10252832at2759"/>
<dbReference type="GO" id="GO:0008253">
    <property type="term" value="F:5'-nucleotidase activity"/>
    <property type="evidence" value="ECO:0007669"/>
    <property type="project" value="TreeGrafter"/>
</dbReference>
<evidence type="ECO:0000313" key="7">
    <source>
        <dbReference type="Proteomes" id="UP000054324"/>
    </source>
</evidence>
<evidence type="ECO:0000256" key="5">
    <source>
        <dbReference type="PIRSR" id="PIRSR017434-2"/>
    </source>
</evidence>
<dbReference type="GeneID" id="20326715"/>
<sequence length="606" mass="69830">MDYTLAEYKSPDYEELAFDTLKERLVHVGYPEEILSFKYEPSFPIRGLWFDRLYGTFLKIDQFGNILRCMRGFKLVQGEQLRALYPNKFIKYDEKRIEIMNTLFSLPEIHMLSCIINMLISDPTHIQLDKGVKKGNLYMSYTSVYEDVREAREWMHEGELKRRTLADINRYLDQNPKLCSLLDRLRSNGAKVFILTNSGFKYTNGLQNQNPGVQIASEENLVDLEYADDIVLMFEEEEKAQVFLDELTKVIPSFDMHFAPTKCKVKLVDVQSLNTTLRSRESSDRSVTDEAIMTHILELPRPDGTLRKWTSYFDYIVVDAKKPAFFQEGTIMRVVAQETGKRSIGHHMGALETGHVYSGGSCEVFSNLIGARGKDVLYVGDHIFGDILKSKKTVGWRTYLVIPELSNEVYVWKKKKALFDRLQELDNKLENSYRDMNISSEAKPDVGDIQREIREVAHHMEESYGLLGSLFRNGSRHTFFSSQVLRFADIYSFSCINLIYYPLCYMFRAPSMLMPHESTVSHEESPLDSFYDLDSTPCGLARRTKNPLRVPIYPYPSKEGKVSVSRYLFHVNSRMNGAAGHTADIFTRKKKLFCCHSKAGNSTKLA</sequence>
<comment type="similarity">
    <text evidence="1">Belongs to the 5'(3')-deoxyribonucleotidase family.</text>
</comment>
<evidence type="ECO:0000313" key="6">
    <source>
        <dbReference type="EMBL" id="KER33786.1"/>
    </source>
</evidence>
<evidence type="ECO:0000256" key="3">
    <source>
        <dbReference type="ARBA" id="ARBA00022801"/>
    </source>
</evidence>
<gene>
    <name evidence="6" type="ORF">T265_12547</name>
</gene>
<feature type="binding site" evidence="5">
    <location>
        <position position="2"/>
    </location>
    <ligand>
        <name>GMP</name>
        <dbReference type="ChEBI" id="CHEBI:58115"/>
    </ligand>
</feature>
<dbReference type="PANTHER" id="PTHR12103:SF15">
    <property type="entry name" value="CYTOSOLIC PURINE 5'-NUCLEOTIDASE"/>
    <property type="match status" value="1"/>
</dbReference>
<evidence type="ECO:0000256" key="1">
    <source>
        <dbReference type="ARBA" id="ARBA00009589"/>
    </source>
</evidence>
<dbReference type="EMBL" id="KL596622">
    <property type="protein sequence ID" value="KER33786.1"/>
    <property type="molecule type" value="Genomic_DNA"/>
</dbReference>
<dbReference type="InterPro" id="IPR016695">
    <property type="entry name" value="Pur_nucleotidase"/>
</dbReference>
<keyword evidence="3" id="KW-0378">Hydrolase</keyword>
<accession>A0A075A352</accession>
<reference evidence="6 7" key="1">
    <citation type="submission" date="2013-11" db="EMBL/GenBank/DDBJ databases">
        <title>Opisthorchis viverrini - life in the bile duct.</title>
        <authorList>
            <person name="Young N.D."/>
            <person name="Nagarajan N."/>
            <person name="Lin S.J."/>
            <person name="Korhonen P.K."/>
            <person name="Jex A.R."/>
            <person name="Hall R.S."/>
            <person name="Safavi-Hemami H."/>
            <person name="Kaewkong W."/>
            <person name="Bertrand D."/>
            <person name="Gao S."/>
            <person name="Seet Q."/>
            <person name="Wongkham S."/>
            <person name="Teh B.T."/>
            <person name="Wongkham C."/>
            <person name="Intapan P.M."/>
            <person name="Maleewong W."/>
            <person name="Yang X."/>
            <person name="Hu M."/>
            <person name="Wang Z."/>
            <person name="Hofmann A."/>
            <person name="Sternberg P.W."/>
            <person name="Tan P."/>
            <person name="Wang J."/>
            <person name="Gasser R.B."/>
        </authorList>
    </citation>
    <scope>NUCLEOTIDE SEQUENCE [LARGE SCALE GENOMIC DNA]</scope>
</reference>
<dbReference type="GO" id="GO:0046872">
    <property type="term" value="F:metal ion binding"/>
    <property type="evidence" value="ECO:0007669"/>
    <property type="project" value="UniProtKB-KW"/>
</dbReference>
<comment type="cofactor">
    <cofactor evidence="5">
        <name>Mg(2+)</name>
        <dbReference type="ChEBI" id="CHEBI:18420"/>
    </cofactor>
    <text evidence="5">Binds 1 Mg(2+) ion per subunit.</text>
</comment>